<dbReference type="KEGG" id="asoc:CB4_01318"/>
<dbReference type="EC" id="2.1.1.234" evidence="3"/>
<dbReference type="SUPFAM" id="SSF53335">
    <property type="entry name" value="S-adenosyl-L-methionine-dependent methyltransferases"/>
    <property type="match status" value="1"/>
</dbReference>
<dbReference type="OrthoDB" id="9811589at2"/>
<dbReference type="InterPro" id="IPR029063">
    <property type="entry name" value="SAM-dependent_MTases_sf"/>
</dbReference>
<dbReference type="PANTHER" id="PTHR43861">
    <property type="entry name" value="TRANS-ACONITATE 2-METHYLTRANSFERASE-RELATED"/>
    <property type="match status" value="1"/>
</dbReference>
<evidence type="ECO:0000256" key="1">
    <source>
        <dbReference type="ARBA" id="ARBA00022603"/>
    </source>
</evidence>
<name>A0A0U5B8R7_9BACL</name>
<evidence type="ECO:0000256" key="2">
    <source>
        <dbReference type="ARBA" id="ARBA00022679"/>
    </source>
</evidence>
<dbReference type="PANTHER" id="PTHR43861:SF1">
    <property type="entry name" value="TRANS-ACONITATE 2-METHYLTRANSFERASE"/>
    <property type="match status" value="1"/>
</dbReference>
<keyword evidence="2 3" id="KW-0808">Transferase</keyword>
<accession>A0A0U5B8R7</accession>
<dbReference type="GO" id="GO:0032259">
    <property type="term" value="P:methylation"/>
    <property type="evidence" value="ECO:0007669"/>
    <property type="project" value="UniProtKB-KW"/>
</dbReference>
<sequence length="263" mass="29952">MPVLSNSQNNTSYRRLADVYDHLMGDAPYDRWMQVAVEVWRHAGTGPSRVAELGCGTGSLTRYLLEYGFEVWGVDLSADMLHVAREKVERSHPDASVHWLCQDIRELALSAHIDSVLCFCDTLNYISDAEGVQRVFARVYEALVPGGTFLFDVHTPYKIAEVFGNESFSHQDGEVAYIWESTYDPDTEAVEHDLTLFVQEQDGLYRRFHELHHQQTYHLADLTDWLAAAGFELLSITADFTGQPVEEDSERAFFAVRKPVRED</sequence>
<dbReference type="AlphaFoldDB" id="A0A0U5B8R7"/>
<gene>
    <name evidence="3" type="primary">desVI</name>
    <name evidence="3" type="ORF">CB4_01318</name>
</gene>
<dbReference type="Gene3D" id="3.40.50.150">
    <property type="entry name" value="Vaccinia Virus protein VP39"/>
    <property type="match status" value="1"/>
</dbReference>
<evidence type="ECO:0000313" key="3">
    <source>
        <dbReference type="EMBL" id="BAU27149.1"/>
    </source>
</evidence>
<protein>
    <submittedName>
        <fullName evidence="3">dTDP-3-amino-3,4, 6-trideoxy-alpha-D-glucopyranose</fullName>
        <ecNumber evidence="3">2.1.1.234</ecNumber>
    </submittedName>
</protein>
<dbReference type="InterPro" id="IPR041698">
    <property type="entry name" value="Methyltransf_25"/>
</dbReference>
<dbReference type="Proteomes" id="UP000217696">
    <property type="component" value="Chromosome"/>
</dbReference>
<organism evidence="3 4">
    <name type="scientific">Aneurinibacillus soli</name>
    <dbReference type="NCBI Taxonomy" id="1500254"/>
    <lineage>
        <taxon>Bacteria</taxon>
        <taxon>Bacillati</taxon>
        <taxon>Bacillota</taxon>
        <taxon>Bacilli</taxon>
        <taxon>Bacillales</taxon>
        <taxon>Paenibacillaceae</taxon>
        <taxon>Aneurinibacillus group</taxon>
        <taxon>Aneurinibacillus</taxon>
    </lineage>
</organism>
<reference evidence="3 4" key="1">
    <citation type="submission" date="2015-12" db="EMBL/GenBank/DDBJ databases">
        <title>Genome sequence of Aneurinibacillus soli.</title>
        <authorList>
            <person name="Lee J.S."/>
            <person name="Lee K.C."/>
            <person name="Kim K.K."/>
            <person name="Lee B.W."/>
        </authorList>
    </citation>
    <scope>NUCLEOTIDE SEQUENCE [LARGE SCALE GENOMIC DNA]</scope>
    <source>
        <strain evidence="3 4">CB4</strain>
    </source>
</reference>
<evidence type="ECO:0000313" key="4">
    <source>
        <dbReference type="Proteomes" id="UP000217696"/>
    </source>
</evidence>
<proteinExistence type="predicted"/>
<dbReference type="GO" id="GO:0008168">
    <property type="term" value="F:methyltransferase activity"/>
    <property type="evidence" value="ECO:0007669"/>
    <property type="project" value="UniProtKB-KW"/>
</dbReference>
<keyword evidence="4" id="KW-1185">Reference proteome</keyword>
<dbReference type="Gene3D" id="2.20.25.110">
    <property type="entry name" value="S-adenosyl-L-methionine-dependent methyltransferases"/>
    <property type="match status" value="1"/>
</dbReference>
<dbReference type="Pfam" id="PF13649">
    <property type="entry name" value="Methyltransf_25"/>
    <property type="match status" value="1"/>
</dbReference>
<dbReference type="CDD" id="cd02440">
    <property type="entry name" value="AdoMet_MTases"/>
    <property type="match status" value="1"/>
</dbReference>
<dbReference type="EMBL" id="AP017312">
    <property type="protein sequence ID" value="BAU27149.1"/>
    <property type="molecule type" value="Genomic_DNA"/>
</dbReference>
<keyword evidence="1 3" id="KW-0489">Methyltransferase</keyword>